<comment type="caution">
    <text evidence="1">The sequence shown here is derived from an EMBL/GenBank/DDBJ whole genome shotgun (WGS) entry which is preliminary data.</text>
</comment>
<dbReference type="AlphaFoldDB" id="A0A0R0LS97"/>
<evidence type="ECO:0000313" key="1">
    <source>
        <dbReference type="EMBL" id="KRH92371.1"/>
    </source>
</evidence>
<organism evidence="1 2">
    <name type="scientific">Pseudoloma neurophilia</name>
    <dbReference type="NCBI Taxonomy" id="146866"/>
    <lineage>
        <taxon>Eukaryota</taxon>
        <taxon>Fungi</taxon>
        <taxon>Fungi incertae sedis</taxon>
        <taxon>Microsporidia</taxon>
        <taxon>Pseudoloma</taxon>
    </lineage>
</organism>
<dbReference type="EMBL" id="LGUB01000980">
    <property type="protein sequence ID" value="KRH92371.1"/>
    <property type="molecule type" value="Genomic_DNA"/>
</dbReference>
<sequence>MLQIILQFLKIMTTDVSGSESFLKYFEDIDCASKIEGLFPFQTCEKKDDCKVYIEYLREGKLLFENCLQKYIFSLNPCDLHLKPEQIQLILQTFRALQQFIVICCKEYDQAFEECDVEKMYRIAERQFSLLDGEFSFQHSLTKCKQEYERCGKKGAILCQKDKNFILPGNLPYTCIIPSFCANPVELMKCSPHLDIECFKFLLVQVRVAIREKNCDFEGLSRLEQLFNKVCYIQTYAAIVRIKITIIAICTDLRTNQLDCSFRRYCEPLVCDEKNNFRCNIDPALVACFGYSPQ</sequence>
<accession>A0A0R0LS97</accession>
<evidence type="ECO:0000313" key="2">
    <source>
        <dbReference type="Proteomes" id="UP000051530"/>
    </source>
</evidence>
<dbReference type="VEuPathDB" id="MicrosporidiaDB:M153_6864000155"/>
<dbReference type="Proteomes" id="UP000051530">
    <property type="component" value="Unassembled WGS sequence"/>
</dbReference>
<gene>
    <name evidence="1" type="ORF">M153_6864000155</name>
</gene>
<name>A0A0R0LS97_9MICR</name>
<reference evidence="1 2" key="1">
    <citation type="submission" date="2015-07" db="EMBL/GenBank/DDBJ databases">
        <title>The genome of Pseudoloma neurophilia, a relevant intracellular parasite of the zebrafish.</title>
        <authorList>
            <person name="Ndikumana S."/>
            <person name="Pelin A."/>
            <person name="Sanders J."/>
            <person name="Corradi N."/>
        </authorList>
    </citation>
    <scope>NUCLEOTIDE SEQUENCE [LARGE SCALE GENOMIC DNA]</scope>
    <source>
        <strain evidence="1 2">MK1</strain>
    </source>
</reference>
<proteinExistence type="predicted"/>
<keyword evidence="2" id="KW-1185">Reference proteome</keyword>
<protein>
    <submittedName>
        <fullName evidence="1">Uncharacterized protein</fullName>
    </submittedName>
</protein>